<dbReference type="EMBL" id="CAUYUJ010014973">
    <property type="protein sequence ID" value="CAK0848378.1"/>
    <property type="molecule type" value="Genomic_DNA"/>
</dbReference>
<reference evidence="2" key="1">
    <citation type="submission" date="2023-10" db="EMBL/GenBank/DDBJ databases">
        <authorList>
            <person name="Chen Y."/>
            <person name="Shah S."/>
            <person name="Dougan E. K."/>
            <person name="Thang M."/>
            <person name="Chan C."/>
        </authorList>
    </citation>
    <scope>NUCLEOTIDE SEQUENCE [LARGE SCALE GENOMIC DNA]</scope>
</reference>
<organism evidence="2 3">
    <name type="scientific">Prorocentrum cordatum</name>
    <dbReference type="NCBI Taxonomy" id="2364126"/>
    <lineage>
        <taxon>Eukaryota</taxon>
        <taxon>Sar</taxon>
        <taxon>Alveolata</taxon>
        <taxon>Dinophyceae</taxon>
        <taxon>Prorocentrales</taxon>
        <taxon>Prorocentraceae</taxon>
        <taxon>Prorocentrum</taxon>
    </lineage>
</organism>
<protein>
    <submittedName>
        <fullName evidence="2">Uncharacterized protein</fullName>
    </submittedName>
</protein>
<feature type="region of interest" description="Disordered" evidence="1">
    <location>
        <begin position="140"/>
        <end position="173"/>
    </location>
</feature>
<evidence type="ECO:0000313" key="2">
    <source>
        <dbReference type="EMBL" id="CAK0848378.1"/>
    </source>
</evidence>
<evidence type="ECO:0000256" key="1">
    <source>
        <dbReference type="SAM" id="MobiDB-lite"/>
    </source>
</evidence>
<keyword evidence="3" id="KW-1185">Reference proteome</keyword>
<accession>A0ABN9TRF8</accession>
<proteinExistence type="predicted"/>
<dbReference type="Proteomes" id="UP001189429">
    <property type="component" value="Unassembled WGS sequence"/>
</dbReference>
<feature type="compositionally biased region" description="Low complexity" evidence="1">
    <location>
        <begin position="140"/>
        <end position="152"/>
    </location>
</feature>
<feature type="compositionally biased region" description="Basic residues" evidence="1">
    <location>
        <begin position="153"/>
        <end position="170"/>
    </location>
</feature>
<name>A0ABN9TRF8_9DINO</name>
<comment type="caution">
    <text evidence="2">The sequence shown here is derived from an EMBL/GenBank/DDBJ whole genome shotgun (WGS) entry which is preliminary data.</text>
</comment>
<evidence type="ECO:0000313" key="3">
    <source>
        <dbReference type="Proteomes" id="UP001189429"/>
    </source>
</evidence>
<gene>
    <name evidence="2" type="ORF">PCOR1329_LOCUS41326</name>
</gene>
<sequence length="246" mass="26460">MPQVFKRLVLKRLDESTVHEARWVIPKELKAVGRGQTKDELRRLWTEVRLQAIALTPGVQAPAPKTKHAGRGQIVLQAAQAPVRAVLAPPPAGWSAPAAAVRAARELAPAPAAAAASRGPLETLDGLSLDVGPSAAASFAGSAPRAAEAASPRSRRARRGRSSRSRRTARRAVGARLQASPVYQVYPVPYDPSRVRPQIQLGVRVKSCVRSDHGREFKIPSSLKVSDMSTGVRIQANDFRLSRSCL</sequence>